<name>A0ACC5YJZ6_9TELE</name>
<comment type="caution">
    <text evidence="1">The sequence shown here is derived from an EMBL/GenBank/DDBJ whole genome shotgun (WGS) entry which is preliminary data.</text>
</comment>
<proteinExistence type="predicted"/>
<dbReference type="EMBL" id="CM040983">
    <property type="protein sequence ID" value="MCJ8735945.1"/>
    <property type="molecule type" value="Genomic_DNA"/>
</dbReference>
<evidence type="ECO:0000313" key="1">
    <source>
        <dbReference type="EMBL" id="MCJ8735945.1"/>
    </source>
</evidence>
<keyword evidence="2" id="KW-1185">Reference proteome</keyword>
<dbReference type="Proteomes" id="UP000830395">
    <property type="component" value="Chromosome 9"/>
</dbReference>
<protein>
    <submittedName>
        <fullName evidence="1">Uncharacterized protein</fullName>
    </submittedName>
</protein>
<evidence type="ECO:0000313" key="2">
    <source>
        <dbReference type="Proteomes" id="UP000830395"/>
    </source>
</evidence>
<organism evidence="1 2">
    <name type="scientific">Pangasius djambal</name>
    <dbReference type="NCBI Taxonomy" id="1691987"/>
    <lineage>
        <taxon>Eukaryota</taxon>
        <taxon>Metazoa</taxon>
        <taxon>Chordata</taxon>
        <taxon>Craniata</taxon>
        <taxon>Vertebrata</taxon>
        <taxon>Euteleostomi</taxon>
        <taxon>Actinopterygii</taxon>
        <taxon>Neopterygii</taxon>
        <taxon>Teleostei</taxon>
        <taxon>Ostariophysi</taxon>
        <taxon>Siluriformes</taxon>
        <taxon>Pangasiidae</taxon>
        <taxon>Pangasius</taxon>
    </lineage>
</organism>
<gene>
    <name evidence="1" type="ORF">PDJAM_G00253370</name>
</gene>
<accession>A0ACC5YJZ6</accession>
<reference evidence="1" key="1">
    <citation type="submission" date="2020-02" db="EMBL/GenBank/DDBJ databases">
        <title>Genome sequencing of the panga catfish, Pangasius djambal.</title>
        <authorList>
            <person name="Wen M."/>
            <person name="Zahm M."/>
            <person name="Roques C."/>
            <person name="Cabau C."/>
            <person name="Klopp C."/>
            <person name="Donnadieu C."/>
            <person name="Jouanno E."/>
            <person name="Avarre J.-C."/>
            <person name="Campet M."/>
            <person name="Ha T."/>
            <person name="Dugue R."/>
            <person name="Lampietro C."/>
            <person name="Louis A."/>
            <person name="Herpin A."/>
            <person name="Echchiki A."/>
            <person name="Berthelot C."/>
            <person name="Parey E."/>
            <person name="Roest-Crollius H."/>
            <person name="Braasch I."/>
            <person name="Postlethwait J.H."/>
            <person name="Bobe J."/>
            <person name="Montfort J."/>
            <person name="Bouchez O."/>
            <person name="Begum T."/>
            <person name="Schartl M."/>
            <person name="Gustiano R."/>
            <person name="Guiguen Y."/>
        </authorList>
    </citation>
    <scope>NUCLEOTIDE SEQUENCE</scope>
    <source>
        <strain evidence="1">Pdj_M5554</strain>
    </source>
</reference>
<sequence length="341" mass="39493">MLYGLETVSLRKRQESELEVAELKMLRFSLGVTRLDRIRNEYIRGTAHVGRLGDKVREARLRWFGHVQRRESEYIGRGMLDMELPGRSAPSEMADADSWDADSFEPEEPIKQAPGHDKWEGEDEDEDVKDNWDDEEEEEEKVTETKTVAVTKPSEKKKLSDKIKEKEGLQKQKQEELRKRFEESKDSTECTPEEELEEKLRLKKLQEDSDLELAKDVFGIVSNNVTGIDAMNPSSKDDFTEFERLLKEKITLYEKSIHYSSFLESLFRDLCLSLEVEDLKKINNSLTVLLSEKQRQEKQNKGKKKKKGGLPGGGLKAKMKDDLDDYGEFDGGYAQDYEDFM</sequence>